<dbReference type="Proteomes" id="UP001060215">
    <property type="component" value="Chromosome 14"/>
</dbReference>
<gene>
    <name evidence="1" type="ORF">LOK49_LG13G00915</name>
</gene>
<evidence type="ECO:0000313" key="2">
    <source>
        <dbReference type="Proteomes" id="UP001060215"/>
    </source>
</evidence>
<accession>A0ACC0FIH6</accession>
<name>A0ACC0FIH6_9ERIC</name>
<organism evidence="1 2">
    <name type="scientific">Camellia lanceoleosa</name>
    <dbReference type="NCBI Taxonomy" id="1840588"/>
    <lineage>
        <taxon>Eukaryota</taxon>
        <taxon>Viridiplantae</taxon>
        <taxon>Streptophyta</taxon>
        <taxon>Embryophyta</taxon>
        <taxon>Tracheophyta</taxon>
        <taxon>Spermatophyta</taxon>
        <taxon>Magnoliopsida</taxon>
        <taxon>eudicotyledons</taxon>
        <taxon>Gunneridae</taxon>
        <taxon>Pentapetalae</taxon>
        <taxon>asterids</taxon>
        <taxon>Ericales</taxon>
        <taxon>Theaceae</taxon>
        <taxon>Camellia</taxon>
    </lineage>
</organism>
<keyword evidence="2" id="KW-1185">Reference proteome</keyword>
<protein>
    <submittedName>
        <fullName evidence="1">Uncharacterized protein</fullName>
    </submittedName>
</protein>
<comment type="caution">
    <text evidence="1">The sequence shown here is derived from an EMBL/GenBank/DDBJ whole genome shotgun (WGS) entry which is preliminary data.</text>
</comment>
<dbReference type="EMBL" id="CM045771">
    <property type="protein sequence ID" value="KAI7988587.1"/>
    <property type="molecule type" value="Genomic_DNA"/>
</dbReference>
<sequence>MMPWKILLFSSDKELFEYVKEEHPEWEIKNEQHLFKNSQSISVCFNFVFVADSSRRSSLEIKIEIVSVGLLSLASLPADTQDRVVRRRNSSFCLAIDRRRKSIHVDSFQQRSRLDSASLQVSIEGKKVIVP</sequence>
<evidence type="ECO:0000313" key="1">
    <source>
        <dbReference type="EMBL" id="KAI7988587.1"/>
    </source>
</evidence>
<reference evidence="1 2" key="1">
    <citation type="journal article" date="2022" name="Plant J.">
        <title>Chromosome-level genome of Camellia lanceoleosa provides a valuable resource for understanding genome evolution and self-incompatibility.</title>
        <authorList>
            <person name="Gong W."/>
            <person name="Xiao S."/>
            <person name="Wang L."/>
            <person name="Liao Z."/>
            <person name="Chang Y."/>
            <person name="Mo W."/>
            <person name="Hu G."/>
            <person name="Li W."/>
            <person name="Zhao G."/>
            <person name="Zhu H."/>
            <person name="Hu X."/>
            <person name="Ji K."/>
            <person name="Xiang X."/>
            <person name="Song Q."/>
            <person name="Yuan D."/>
            <person name="Jin S."/>
            <person name="Zhang L."/>
        </authorList>
    </citation>
    <scope>NUCLEOTIDE SEQUENCE [LARGE SCALE GENOMIC DNA]</scope>
    <source>
        <strain evidence="1">SQ_2022a</strain>
    </source>
</reference>
<proteinExistence type="predicted"/>